<evidence type="ECO:0000313" key="2">
    <source>
        <dbReference type="Proteomes" id="UP000887013"/>
    </source>
</evidence>
<comment type="caution">
    <text evidence="1">The sequence shown here is derived from an EMBL/GenBank/DDBJ whole genome shotgun (WGS) entry which is preliminary data.</text>
</comment>
<gene>
    <name evidence="1" type="ORF">NPIL_319531</name>
</gene>
<keyword evidence="2" id="KW-1185">Reference proteome</keyword>
<dbReference type="EMBL" id="BMAW01070810">
    <property type="protein sequence ID" value="GFT75252.1"/>
    <property type="molecule type" value="Genomic_DNA"/>
</dbReference>
<protein>
    <submittedName>
        <fullName evidence="1">Uncharacterized protein</fullName>
    </submittedName>
</protein>
<name>A0A8X6U4Y0_NEPPI</name>
<reference evidence="1" key="1">
    <citation type="submission" date="2020-08" db="EMBL/GenBank/DDBJ databases">
        <title>Multicomponent nature underlies the extraordinary mechanical properties of spider dragline silk.</title>
        <authorList>
            <person name="Kono N."/>
            <person name="Nakamura H."/>
            <person name="Mori M."/>
            <person name="Yoshida Y."/>
            <person name="Ohtoshi R."/>
            <person name="Malay A.D."/>
            <person name="Moran D.A.P."/>
            <person name="Tomita M."/>
            <person name="Numata K."/>
            <person name="Arakawa K."/>
        </authorList>
    </citation>
    <scope>NUCLEOTIDE SEQUENCE</scope>
</reference>
<dbReference type="AlphaFoldDB" id="A0A8X6U4Y0"/>
<proteinExistence type="predicted"/>
<organism evidence="1 2">
    <name type="scientific">Nephila pilipes</name>
    <name type="common">Giant wood spider</name>
    <name type="synonym">Nephila maculata</name>
    <dbReference type="NCBI Taxonomy" id="299642"/>
    <lineage>
        <taxon>Eukaryota</taxon>
        <taxon>Metazoa</taxon>
        <taxon>Ecdysozoa</taxon>
        <taxon>Arthropoda</taxon>
        <taxon>Chelicerata</taxon>
        <taxon>Arachnida</taxon>
        <taxon>Araneae</taxon>
        <taxon>Araneomorphae</taxon>
        <taxon>Entelegynae</taxon>
        <taxon>Araneoidea</taxon>
        <taxon>Nephilidae</taxon>
        <taxon>Nephila</taxon>
    </lineage>
</organism>
<dbReference type="Proteomes" id="UP000887013">
    <property type="component" value="Unassembled WGS sequence"/>
</dbReference>
<evidence type="ECO:0000313" key="1">
    <source>
        <dbReference type="EMBL" id="GFT75252.1"/>
    </source>
</evidence>
<accession>A0A8X6U4Y0</accession>
<sequence length="91" mass="10304">MTEKQNYTEYSEILDKLYESSKFHYSIVFVEETTGTLTRGCYTREGGAGADQRGDATGKAWWTVKECGGSCEESEGLYQKDWREPSRAGEL</sequence>